<dbReference type="PANTHER" id="PTHR36842">
    <property type="entry name" value="PROTEIN TOLB HOMOLOG"/>
    <property type="match status" value="1"/>
</dbReference>
<accession>A0A1C0ZVB1</accession>
<keyword evidence="2" id="KW-0732">Signal</keyword>
<dbReference type="Gene3D" id="2.120.10.30">
    <property type="entry name" value="TolB, C-terminal domain"/>
    <property type="match status" value="2"/>
</dbReference>
<proteinExistence type="predicted"/>
<dbReference type="STRING" id="512399.A8709_29725"/>
<dbReference type="PANTHER" id="PTHR36842:SF1">
    <property type="entry name" value="PROTEIN TOLB"/>
    <property type="match status" value="1"/>
</dbReference>
<dbReference type="RefSeq" id="WP_065855951.1">
    <property type="nucleotide sequence ID" value="NZ_LYPC01000027.1"/>
</dbReference>
<feature type="chain" id="PRO_5038566988" description="Dipeptidylpeptidase IV N-terminal domain-containing protein" evidence="2">
    <location>
        <begin position="23"/>
        <end position="508"/>
    </location>
</feature>
<keyword evidence="4" id="KW-1185">Reference proteome</keyword>
<dbReference type="Proteomes" id="UP000093309">
    <property type="component" value="Unassembled WGS sequence"/>
</dbReference>
<feature type="signal peptide" evidence="2">
    <location>
        <begin position="1"/>
        <end position="22"/>
    </location>
</feature>
<gene>
    <name evidence="3" type="ORF">A8709_29725</name>
</gene>
<dbReference type="PROSITE" id="PS51257">
    <property type="entry name" value="PROKAR_LIPOPROTEIN"/>
    <property type="match status" value="1"/>
</dbReference>
<sequence length="508" mass="57744">MRKQKALCVILFGMLVFSGCESNQKIVEVQPTPQIAQTPLPSQLEKQPSLVSTATPTESSKASTQPVKSQVDTQASPTPIDMTNQRTLSQYSLDKIEGVLKDDKNVFDVIESPNKKAVAYMVSKTGTDYDPMTLYIWNVGGSRPRAATGEALPTVGDVFWSPNSDYVFVDVGTYVTRSGSLYSAKTLEVVQTFGYLEHVYFSPNGKYIVYSDGMYDSPIQTIKSEYVDPPEPFDLVLYNMETHQNTVLFKGTKTQDYIAIGWLNDNTISYRLTTYSAENKNLRDQVVKYTYDLSNQLTKVDPTQKSPTTDDQYSHIRLSIYNEKDVFGDVWSPDGQSVAYAKGNKKEGHGSVWMWKVGEDKPAQVFEERMFNQIVWSNNSRYFMFNDGMSSEEDIYFVDTQTGKMESVHCFCIQRKSNVSLPYFSADSHYLLFSGVEKIQSMYKMTETGNSHNVSLLNLDTKEIKVLFHPDDKLDYVPLGWSGERKLVYQKINFQTNEEEIAEYELNE</sequence>
<dbReference type="InterPro" id="IPR011042">
    <property type="entry name" value="6-blade_b-propeller_TolB-like"/>
</dbReference>
<evidence type="ECO:0000313" key="3">
    <source>
        <dbReference type="EMBL" id="OCT12035.1"/>
    </source>
</evidence>
<name>A0A1C0ZVB1_9BACL</name>
<evidence type="ECO:0000256" key="1">
    <source>
        <dbReference type="SAM" id="MobiDB-lite"/>
    </source>
</evidence>
<organism evidence="3 4">
    <name type="scientific">Paenibacillus pectinilyticus</name>
    <dbReference type="NCBI Taxonomy" id="512399"/>
    <lineage>
        <taxon>Bacteria</taxon>
        <taxon>Bacillati</taxon>
        <taxon>Bacillota</taxon>
        <taxon>Bacilli</taxon>
        <taxon>Bacillales</taxon>
        <taxon>Paenibacillaceae</taxon>
        <taxon>Paenibacillus</taxon>
    </lineage>
</organism>
<protein>
    <recommendedName>
        <fullName evidence="5">Dipeptidylpeptidase IV N-terminal domain-containing protein</fullName>
    </recommendedName>
</protein>
<dbReference type="EMBL" id="LYPC01000027">
    <property type="protein sequence ID" value="OCT12035.1"/>
    <property type="molecule type" value="Genomic_DNA"/>
</dbReference>
<evidence type="ECO:0000256" key="2">
    <source>
        <dbReference type="SAM" id="SignalP"/>
    </source>
</evidence>
<dbReference type="OrthoDB" id="2662747at2"/>
<reference evidence="4" key="1">
    <citation type="submission" date="2016-05" db="EMBL/GenBank/DDBJ databases">
        <title>Paenibacillus oryzae. sp. nov., isolated from the rice root.</title>
        <authorList>
            <person name="Zhang J."/>
            <person name="Zhang X."/>
        </authorList>
    </citation>
    <scope>NUCLEOTIDE SEQUENCE [LARGE SCALE GENOMIC DNA]</scope>
    <source>
        <strain evidence="4">KCTC13222</strain>
    </source>
</reference>
<feature type="region of interest" description="Disordered" evidence="1">
    <location>
        <begin position="39"/>
        <end position="82"/>
    </location>
</feature>
<dbReference type="AlphaFoldDB" id="A0A1C0ZVB1"/>
<comment type="caution">
    <text evidence="3">The sequence shown here is derived from an EMBL/GenBank/DDBJ whole genome shotgun (WGS) entry which is preliminary data.</text>
</comment>
<dbReference type="SUPFAM" id="SSF82171">
    <property type="entry name" value="DPP6 N-terminal domain-like"/>
    <property type="match status" value="1"/>
</dbReference>
<evidence type="ECO:0008006" key="5">
    <source>
        <dbReference type="Google" id="ProtNLM"/>
    </source>
</evidence>
<evidence type="ECO:0000313" key="4">
    <source>
        <dbReference type="Proteomes" id="UP000093309"/>
    </source>
</evidence>